<proteinExistence type="predicted"/>
<dbReference type="PANTHER" id="PTHR34387:SF1">
    <property type="entry name" value="PERIPLASMIC IMMUNOGENIC PROTEIN"/>
    <property type="match status" value="1"/>
</dbReference>
<protein>
    <submittedName>
        <fullName evidence="2">Uncharacterized protein YggE</fullName>
    </submittedName>
</protein>
<organism evidence="2 3">
    <name type="scientific">Catenuloplanes atrovinosus</name>
    <dbReference type="NCBI Taxonomy" id="137266"/>
    <lineage>
        <taxon>Bacteria</taxon>
        <taxon>Bacillati</taxon>
        <taxon>Actinomycetota</taxon>
        <taxon>Actinomycetes</taxon>
        <taxon>Micromonosporales</taxon>
        <taxon>Micromonosporaceae</taxon>
        <taxon>Catenuloplanes</taxon>
    </lineage>
</organism>
<dbReference type="Proteomes" id="UP001183643">
    <property type="component" value="Unassembled WGS sequence"/>
</dbReference>
<gene>
    <name evidence="2" type="ORF">J2S41_003891</name>
</gene>
<evidence type="ECO:0000256" key="1">
    <source>
        <dbReference type="SAM" id="SignalP"/>
    </source>
</evidence>
<dbReference type="Gene3D" id="3.30.110.170">
    <property type="entry name" value="Protein of unknown function (DUF541), domain 1"/>
    <property type="match status" value="1"/>
</dbReference>
<dbReference type="Pfam" id="PF04402">
    <property type="entry name" value="SIMPL"/>
    <property type="match status" value="1"/>
</dbReference>
<reference evidence="2" key="1">
    <citation type="submission" date="2023-07" db="EMBL/GenBank/DDBJ databases">
        <title>Sequencing the genomes of 1000 actinobacteria strains.</title>
        <authorList>
            <person name="Klenk H.-P."/>
        </authorList>
    </citation>
    <scope>NUCLEOTIDE SEQUENCE</scope>
    <source>
        <strain evidence="2">DSM 44707</strain>
    </source>
</reference>
<comment type="caution">
    <text evidence="2">The sequence shown here is derived from an EMBL/GenBank/DDBJ whole genome shotgun (WGS) entry which is preliminary data.</text>
</comment>
<accession>A0AAE3YRH2</accession>
<dbReference type="Gene3D" id="3.30.70.2970">
    <property type="entry name" value="Protein of unknown function (DUF541), domain 2"/>
    <property type="match status" value="1"/>
</dbReference>
<feature type="chain" id="PRO_5042008743" evidence="1">
    <location>
        <begin position="23"/>
        <end position="236"/>
    </location>
</feature>
<keyword evidence="1" id="KW-0732">Signal</keyword>
<dbReference type="EMBL" id="JAVDYB010000001">
    <property type="protein sequence ID" value="MDR7277113.1"/>
    <property type="molecule type" value="Genomic_DNA"/>
</dbReference>
<dbReference type="InterPro" id="IPR007497">
    <property type="entry name" value="SIMPL/DUF541"/>
</dbReference>
<sequence>MRVALATLLLAAAWLPAAPAHASTTAPPVEGVVVTGTGEAYGEPDTAAVSLAVETSAPTVAKAMDDASAAAVRMRDALLRAGVARADLRTSDVTVDSTVDDEQKVTGYSARYELDATVRDLPKAGAIMSAAIAAGGDAARLDGVSFVIEDSAAVLAKARQRAFADARAKAELYAHQAGRALDRVVRVTEDAPGHSGADKQSYALGAGAADAAVPIEPGTQALTATVTVEWSFTDPR</sequence>
<dbReference type="AlphaFoldDB" id="A0AAE3YRH2"/>
<dbReference type="InterPro" id="IPR052022">
    <property type="entry name" value="26kDa_periplasmic_antigen"/>
</dbReference>
<evidence type="ECO:0000313" key="2">
    <source>
        <dbReference type="EMBL" id="MDR7277113.1"/>
    </source>
</evidence>
<evidence type="ECO:0000313" key="3">
    <source>
        <dbReference type="Proteomes" id="UP001183643"/>
    </source>
</evidence>
<name>A0AAE3YRH2_9ACTN</name>
<feature type="signal peptide" evidence="1">
    <location>
        <begin position="1"/>
        <end position="22"/>
    </location>
</feature>
<keyword evidence="3" id="KW-1185">Reference proteome</keyword>
<dbReference type="RefSeq" id="WP_310369313.1">
    <property type="nucleotide sequence ID" value="NZ_JAVDYB010000001.1"/>
</dbReference>
<dbReference type="PANTHER" id="PTHR34387">
    <property type="entry name" value="SLR1258 PROTEIN"/>
    <property type="match status" value="1"/>
</dbReference>
<dbReference type="GO" id="GO:0006974">
    <property type="term" value="P:DNA damage response"/>
    <property type="evidence" value="ECO:0007669"/>
    <property type="project" value="TreeGrafter"/>
</dbReference>